<gene>
    <name evidence="2" type="ORF">H9X81_01275</name>
</gene>
<dbReference type="Pfam" id="PF12822">
    <property type="entry name" value="ECF_trnsprt"/>
    <property type="match status" value="1"/>
</dbReference>
<accession>A0ABS2GJN2</accession>
<feature type="transmembrane region" description="Helical" evidence="1">
    <location>
        <begin position="167"/>
        <end position="190"/>
    </location>
</feature>
<dbReference type="InterPro" id="IPR024529">
    <property type="entry name" value="ECF_trnsprt_substrate-spec"/>
</dbReference>
<organism evidence="2 3">
    <name type="scientific">Hydrogenoanaerobacterium saccharovorans</name>
    <dbReference type="NCBI Taxonomy" id="474960"/>
    <lineage>
        <taxon>Bacteria</taxon>
        <taxon>Bacillati</taxon>
        <taxon>Bacillota</taxon>
        <taxon>Clostridia</taxon>
        <taxon>Eubacteriales</taxon>
        <taxon>Oscillospiraceae</taxon>
        <taxon>Hydrogenoanaerobacterium</taxon>
    </lineage>
</organism>
<dbReference type="EMBL" id="JACSNR010000001">
    <property type="protein sequence ID" value="MBM6922326.1"/>
    <property type="molecule type" value="Genomic_DNA"/>
</dbReference>
<proteinExistence type="predicted"/>
<keyword evidence="1" id="KW-0812">Transmembrane</keyword>
<feature type="transmembrane region" description="Helical" evidence="1">
    <location>
        <begin position="59"/>
        <end position="82"/>
    </location>
</feature>
<evidence type="ECO:0000256" key="1">
    <source>
        <dbReference type="SAM" id="Phobius"/>
    </source>
</evidence>
<comment type="caution">
    <text evidence="2">The sequence shown here is derived from an EMBL/GenBank/DDBJ whole genome shotgun (WGS) entry which is preliminary data.</text>
</comment>
<feature type="transmembrane region" description="Helical" evidence="1">
    <location>
        <begin position="121"/>
        <end position="147"/>
    </location>
</feature>
<reference evidence="2 3" key="1">
    <citation type="journal article" date="2021" name="Sci. Rep.">
        <title>The distribution of antibiotic resistance genes in chicken gut microbiota commensals.</title>
        <authorList>
            <person name="Juricova H."/>
            <person name="Matiasovicova J."/>
            <person name="Kubasova T."/>
            <person name="Cejkova D."/>
            <person name="Rychlik I."/>
        </authorList>
    </citation>
    <scope>NUCLEOTIDE SEQUENCE [LARGE SCALE GENOMIC DNA]</scope>
    <source>
        <strain evidence="2 3">An564</strain>
    </source>
</reference>
<protein>
    <submittedName>
        <fullName evidence="2">ECF transporter S component</fullName>
    </submittedName>
</protein>
<keyword evidence="3" id="KW-1185">Reference proteome</keyword>
<feature type="transmembrane region" description="Helical" evidence="1">
    <location>
        <begin position="88"/>
        <end position="109"/>
    </location>
</feature>
<evidence type="ECO:0000313" key="3">
    <source>
        <dbReference type="Proteomes" id="UP000724149"/>
    </source>
</evidence>
<dbReference type="Gene3D" id="1.10.1760.20">
    <property type="match status" value="1"/>
</dbReference>
<keyword evidence="1" id="KW-1133">Transmembrane helix</keyword>
<name>A0ABS2GJN2_9FIRM</name>
<evidence type="ECO:0000313" key="2">
    <source>
        <dbReference type="EMBL" id="MBM6922326.1"/>
    </source>
</evidence>
<dbReference type="Proteomes" id="UP000724149">
    <property type="component" value="Unassembled WGS sequence"/>
</dbReference>
<keyword evidence="1" id="KW-0472">Membrane</keyword>
<sequence length="207" mass="22068">MNLNQKTVRLSRLALFSALILLLNYTPLGYIRVFALEITLIIIPVTLGAMLLGPADGAILGGVFGLTSFATCFGSSQFGVTLLAINPIGTFITCVVARVLAGGLTGLVFERLHRSEKLRPISYAVGGLLGPVFNTLFFMSCIVLFFWNTEFIQGMAATMGAANPLTFVVLFVGINAVFETVVSFLVSTALCRVLYPVVHRGTAAIAA</sequence>
<dbReference type="RefSeq" id="WP_204719296.1">
    <property type="nucleotide sequence ID" value="NZ_JACSNR010000001.1"/>
</dbReference>